<evidence type="ECO:0000256" key="13">
    <source>
        <dbReference type="SAM" id="Phobius"/>
    </source>
</evidence>
<keyword evidence="15" id="KW-1185">Reference proteome</keyword>
<dbReference type="AlphaFoldDB" id="A0AA37STG4"/>
<dbReference type="GO" id="GO:0046872">
    <property type="term" value="F:metal ion binding"/>
    <property type="evidence" value="ECO:0007669"/>
    <property type="project" value="UniProtKB-KW"/>
</dbReference>
<dbReference type="InterPro" id="IPR018495">
    <property type="entry name" value="Succ_DH_cyt_bsu_CS"/>
</dbReference>
<feature type="transmembrane region" description="Helical" evidence="13">
    <location>
        <begin position="64"/>
        <end position="85"/>
    </location>
</feature>
<evidence type="ECO:0000313" key="15">
    <source>
        <dbReference type="Proteomes" id="UP001156601"/>
    </source>
</evidence>
<dbReference type="Proteomes" id="UP001156601">
    <property type="component" value="Unassembled WGS sequence"/>
</dbReference>
<feature type="binding site" description="axial binding residue" evidence="12">
    <location>
        <position position="80"/>
    </location>
    <ligand>
        <name>heme</name>
        <dbReference type="ChEBI" id="CHEBI:30413"/>
        <note>ligand shared with second transmembrane subunit</note>
    </ligand>
    <ligandPart>
        <name>Fe</name>
        <dbReference type="ChEBI" id="CHEBI:18248"/>
    </ligandPart>
</feature>
<dbReference type="InterPro" id="IPR014314">
    <property type="entry name" value="Succ_DH_cytb556"/>
</dbReference>
<comment type="similarity">
    <text evidence="3">Belongs to the cytochrome b560 family.</text>
</comment>
<evidence type="ECO:0000256" key="12">
    <source>
        <dbReference type="PIRSR" id="PIRSR000178-1"/>
    </source>
</evidence>
<keyword evidence="10 13" id="KW-0472">Membrane</keyword>
<keyword evidence="6 13" id="KW-0812">Transmembrane</keyword>
<dbReference type="GO" id="GO:0006099">
    <property type="term" value="P:tricarboxylic acid cycle"/>
    <property type="evidence" value="ECO:0007669"/>
    <property type="project" value="InterPro"/>
</dbReference>
<gene>
    <name evidence="14" type="primary">sdhC</name>
    <name evidence="14" type="ORF">GCM10007852_04540</name>
</gene>
<comment type="subunit">
    <text evidence="11">Part of an enzyme complex containing four subunits: a flavoprotein, an iron-sulfur protein, plus two membrane-anchoring proteins, SdhC and SdhD. The complex can form homotrimers.</text>
</comment>
<evidence type="ECO:0000313" key="14">
    <source>
        <dbReference type="EMBL" id="GLR69546.1"/>
    </source>
</evidence>
<evidence type="ECO:0000256" key="8">
    <source>
        <dbReference type="ARBA" id="ARBA00022989"/>
    </source>
</evidence>
<evidence type="ECO:0000256" key="4">
    <source>
        <dbReference type="ARBA" id="ARBA00020076"/>
    </source>
</evidence>
<comment type="subcellular location">
    <subcellularLocation>
        <location evidence="2">Membrane</location>
        <topology evidence="2">Multi-pass membrane protein</topology>
    </subcellularLocation>
</comment>
<dbReference type="RefSeq" id="WP_284215873.1">
    <property type="nucleotide sequence ID" value="NZ_BSOT01000005.1"/>
</dbReference>
<dbReference type="GO" id="GO:0009055">
    <property type="term" value="F:electron transfer activity"/>
    <property type="evidence" value="ECO:0007669"/>
    <property type="project" value="InterPro"/>
</dbReference>
<sequence length="124" mass="13512">MKKQRPVNLDLTTIKLPAAGRASILHRITGVAMFFAFLFILWAWATSLSSESGFLLVQDVMQGVFGKLIIIGTLSALAFHIIGGIRHVIMDMGHWEELSSGTTSANVAMGIWIVLTVVMGVAIW</sequence>
<protein>
    <recommendedName>
        <fullName evidence="4">Succinate dehydrogenase cytochrome b556 subunit</fullName>
    </recommendedName>
</protein>
<dbReference type="InterPro" id="IPR000701">
    <property type="entry name" value="SuccDH_FuR_B_TM-su"/>
</dbReference>
<dbReference type="Gene3D" id="1.20.1300.10">
    <property type="entry name" value="Fumarate reductase/succinate dehydrogenase, transmembrane subunit"/>
    <property type="match status" value="1"/>
</dbReference>
<evidence type="ECO:0000256" key="1">
    <source>
        <dbReference type="ARBA" id="ARBA00004050"/>
    </source>
</evidence>
<feature type="transmembrane region" description="Helical" evidence="13">
    <location>
        <begin position="24"/>
        <end position="44"/>
    </location>
</feature>
<dbReference type="SUPFAM" id="SSF81343">
    <property type="entry name" value="Fumarate reductase respiratory complex transmembrane subunits"/>
    <property type="match status" value="1"/>
</dbReference>
<evidence type="ECO:0000256" key="6">
    <source>
        <dbReference type="ARBA" id="ARBA00022692"/>
    </source>
</evidence>
<dbReference type="PANTHER" id="PTHR10978:SF5">
    <property type="entry name" value="SUCCINATE DEHYDROGENASE CYTOCHROME B560 SUBUNIT, MITOCHONDRIAL"/>
    <property type="match status" value="1"/>
</dbReference>
<reference evidence="14" key="2">
    <citation type="submission" date="2023-01" db="EMBL/GenBank/DDBJ databases">
        <title>Draft genome sequence of Agaribacter marinus strain NBRC 110023.</title>
        <authorList>
            <person name="Sun Q."/>
            <person name="Mori K."/>
        </authorList>
    </citation>
    <scope>NUCLEOTIDE SEQUENCE</scope>
    <source>
        <strain evidence="14">NBRC 110023</strain>
    </source>
</reference>
<feature type="transmembrane region" description="Helical" evidence="13">
    <location>
        <begin position="105"/>
        <end position="123"/>
    </location>
</feature>
<evidence type="ECO:0000256" key="2">
    <source>
        <dbReference type="ARBA" id="ARBA00004141"/>
    </source>
</evidence>
<accession>A0AA37STG4</accession>
<evidence type="ECO:0000256" key="5">
    <source>
        <dbReference type="ARBA" id="ARBA00022617"/>
    </source>
</evidence>
<evidence type="ECO:0000256" key="7">
    <source>
        <dbReference type="ARBA" id="ARBA00022723"/>
    </source>
</evidence>
<keyword evidence="7 12" id="KW-0479">Metal-binding</keyword>
<comment type="cofactor">
    <cofactor evidence="12">
        <name>heme</name>
        <dbReference type="ChEBI" id="CHEBI:30413"/>
    </cofactor>
    <text evidence="12">The heme is bound between the two transmembrane subunits.</text>
</comment>
<proteinExistence type="inferred from homology"/>
<dbReference type="Pfam" id="PF01127">
    <property type="entry name" value="Sdh_cyt"/>
    <property type="match status" value="1"/>
</dbReference>
<dbReference type="EMBL" id="BSOT01000005">
    <property type="protein sequence ID" value="GLR69546.1"/>
    <property type="molecule type" value="Genomic_DNA"/>
</dbReference>
<keyword evidence="9 12" id="KW-0408">Iron</keyword>
<evidence type="ECO:0000256" key="3">
    <source>
        <dbReference type="ARBA" id="ARBA00007244"/>
    </source>
</evidence>
<dbReference type="PIRSF" id="PIRSF000178">
    <property type="entry name" value="SDH_cyt_b560"/>
    <property type="match status" value="1"/>
</dbReference>
<dbReference type="PROSITE" id="PS01001">
    <property type="entry name" value="SDH_CYT_2"/>
    <property type="match status" value="1"/>
</dbReference>
<evidence type="ECO:0000256" key="11">
    <source>
        <dbReference type="ARBA" id="ARBA00025912"/>
    </source>
</evidence>
<evidence type="ECO:0000256" key="9">
    <source>
        <dbReference type="ARBA" id="ARBA00023004"/>
    </source>
</evidence>
<dbReference type="NCBIfam" id="TIGR02970">
    <property type="entry name" value="succ_dehyd_cytB"/>
    <property type="match status" value="1"/>
</dbReference>
<organism evidence="14 15">
    <name type="scientific">Agaribacter marinus</name>
    <dbReference type="NCBI Taxonomy" id="1431249"/>
    <lineage>
        <taxon>Bacteria</taxon>
        <taxon>Pseudomonadati</taxon>
        <taxon>Pseudomonadota</taxon>
        <taxon>Gammaproteobacteria</taxon>
        <taxon>Alteromonadales</taxon>
        <taxon>Alteromonadaceae</taxon>
        <taxon>Agaribacter</taxon>
    </lineage>
</organism>
<keyword evidence="8 13" id="KW-1133">Transmembrane helix</keyword>
<name>A0AA37STG4_9ALTE</name>
<evidence type="ECO:0000256" key="10">
    <source>
        <dbReference type="ARBA" id="ARBA00023136"/>
    </source>
</evidence>
<dbReference type="GO" id="GO:0005886">
    <property type="term" value="C:plasma membrane"/>
    <property type="evidence" value="ECO:0007669"/>
    <property type="project" value="TreeGrafter"/>
</dbReference>
<comment type="caution">
    <text evidence="14">The sequence shown here is derived from an EMBL/GenBank/DDBJ whole genome shotgun (WGS) entry which is preliminary data.</text>
</comment>
<comment type="function">
    <text evidence="1">Membrane-anchoring subunit of succinate dehydrogenase (SDH).</text>
</comment>
<dbReference type="PANTHER" id="PTHR10978">
    <property type="entry name" value="SUCCINATE DEHYDROGENASE CYTOCHROME B560 SUBUNIT"/>
    <property type="match status" value="1"/>
</dbReference>
<dbReference type="InterPro" id="IPR034804">
    <property type="entry name" value="SQR/QFR_C/D"/>
</dbReference>
<dbReference type="CDD" id="cd03499">
    <property type="entry name" value="SQR_TypeC_SdhC"/>
    <property type="match status" value="1"/>
</dbReference>
<keyword evidence="5 12" id="KW-0349">Heme</keyword>
<reference evidence="14" key="1">
    <citation type="journal article" date="2014" name="Int. J. Syst. Evol. Microbiol.">
        <title>Complete genome sequence of Corynebacterium casei LMG S-19264T (=DSM 44701T), isolated from a smear-ripened cheese.</title>
        <authorList>
            <consortium name="US DOE Joint Genome Institute (JGI-PGF)"/>
            <person name="Walter F."/>
            <person name="Albersmeier A."/>
            <person name="Kalinowski J."/>
            <person name="Ruckert C."/>
        </authorList>
    </citation>
    <scope>NUCLEOTIDE SEQUENCE</scope>
    <source>
        <strain evidence="14">NBRC 110023</strain>
    </source>
</reference>